<proteinExistence type="predicted"/>
<feature type="transmembrane region" description="Helical" evidence="1">
    <location>
        <begin position="12"/>
        <end position="36"/>
    </location>
</feature>
<keyword evidence="1" id="KW-1133">Transmembrane helix</keyword>
<organism evidence="2">
    <name type="scientific">Rathkea octopunctata</name>
    <dbReference type="NCBI Taxonomy" id="367925"/>
    <lineage>
        <taxon>Eukaryota</taxon>
        <taxon>Metazoa</taxon>
        <taxon>Cnidaria</taxon>
        <taxon>Hydrozoa</taxon>
        <taxon>Hydroidolina</taxon>
        <taxon>Anthoathecata</taxon>
        <taxon>Filifera</taxon>
        <taxon>Rathkeidae</taxon>
        <taxon>Rathkea</taxon>
    </lineage>
</organism>
<keyword evidence="2" id="KW-0496">Mitochondrion</keyword>
<gene>
    <name evidence="2" type="primary">atp8</name>
</gene>
<evidence type="ECO:0000256" key="1">
    <source>
        <dbReference type="SAM" id="Phobius"/>
    </source>
</evidence>
<dbReference type="EMBL" id="KT809320">
    <property type="protein sequence ID" value="ALO20620.1"/>
    <property type="molecule type" value="Genomic_DNA"/>
</dbReference>
<keyword evidence="1" id="KW-0472">Membrane</keyword>
<evidence type="ECO:0000313" key="2">
    <source>
        <dbReference type="EMBL" id="ALO20620.1"/>
    </source>
</evidence>
<name>A0A0S2IAU6_9CNID</name>
<accession>A0A0S2IAU6</accession>
<reference evidence="2" key="1">
    <citation type="journal article" date="2015" name="PeerJ">
        <title>Phylogenetic analysis of higher-level relationships within Hydroidolina (Cnidaria: Hydrozoa) using mitochondrial genome data and insight into their mitochondrial transcription.</title>
        <authorList>
            <person name="Kayal E."/>
            <person name="Bentlage B."/>
            <person name="Cartwright P."/>
            <person name="Yanagihara A.A."/>
            <person name="Lindsay D.J."/>
            <person name="Hopcroft R.R."/>
            <person name="Collins A.G."/>
        </authorList>
    </citation>
    <scope>NUCLEOTIDE SEQUENCE</scope>
</reference>
<geneLocation type="mitochondrion" evidence="2"/>
<dbReference type="AlphaFoldDB" id="A0A0S2IAU6"/>
<keyword evidence="1" id="KW-0812">Transmembrane</keyword>
<sequence length="67" mass="8204">MSQLDFSITFTHFFGFLFCFYIFTHYLVVVLVRFWYNQKLRDLTGDELTEELKRVDNSVFIKRILKL</sequence>
<protein>
    <submittedName>
        <fullName evidence="2">ATP synthase F0 subunit 8</fullName>
    </submittedName>
</protein>